<keyword evidence="2" id="KW-1185">Reference proteome</keyword>
<dbReference type="SUPFAM" id="SSF55298">
    <property type="entry name" value="YjgF-like"/>
    <property type="match status" value="1"/>
</dbReference>
<dbReference type="InterPro" id="IPR006175">
    <property type="entry name" value="YjgF/YER057c/UK114"/>
</dbReference>
<dbReference type="STRING" id="326424.FRAAL6759"/>
<dbReference type="PANTHER" id="PTHR43857">
    <property type="entry name" value="BLR7761 PROTEIN"/>
    <property type="match status" value="1"/>
</dbReference>
<name>Q0RB06_FRAAA</name>
<dbReference type="EMBL" id="CT573213">
    <property type="protein sequence ID" value="CAJ65382.1"/>
    <property type="molecule type" value="Genomic_DNA"/>
</dbReference>
<proteinExistence type="predicted"/>
<accession>Q0RB06</accession>
<gene>
    <name evidence="1" type="ordered locus">FRAAL6759</name>
</gene>
<dbReference type="Pfam" id="PF01042">
    <property type="entry name" value="Ribonuc_L-PSP"/>
    <property type="match status" value="1"/>
</dbReference>
<dbReference type="KEGG" id="fal:FRAAL6759"/>
<dbReference type="HOGENOM" id="CLU_100715_5_1_11"/>
<dbReference type="CDD" id="cd06154">
    <property type="entry name" value="YjgF_YER057c_UK114_like_6"/>
    <property type="match status" value="1"/>
</dbReference>
<sequence>MTDSDHMNTDRQLIAGTSPFEATIGFSRAVRVGDRVFVSGTGPVWPDGSVAADAQAQARRCFELIGAALEQAGASLRDVTRTRMFLTGTQHAAAVGAVHRELFATIRPAATMVVVAGLLDERWVVEVEAEAILGIE</sequence>
<dbReference type="eggNOG" id="COG0251">
    <property type="taxonomic scope" value="Bacteria"/>
</dbReference>
<organism evidence="1 2">
    <name type="scientific">Frankia alni (strain DSM 45986 / CECT 9034 / ACN14a)</name>
    <dbReference type="NCBI Taxonomy" id="326424"/>
    <lineage>
        <taxon>Bacteria</taxon>
        <taxon>Bacillati</taxon>
        <taxon>Actinomycetota</taxon>
        <taxon>Actinomycetes</taxon>
        <taxon>Frankiales</taxon>
        <taxon>Frankiaceae</taxon>
        <taxon>Frankia</taxon>
    </lineage>
</organism>
<reference evidence="1 2" key="1">
    <citation type="journal article" date="2007" name="Genome Res.">
        <title>Genome characteristics of facultatively symbiotic Frankia sp. strains reflect host range and host plant biogeography.</title>
        <authorList>
            <person name="Normand P."/>
            <person name="Lapierre P."/>
            <person name="Tisa L.S."/>
            <person name="Gogarten J.P."/>
            <person name="Alloisio N."/>
            <person name="Bagnarol E."/>
            <person name="Bassi C.A."/>
            <person name="Berry A.M."/>
            <person name="Bickhart D.M."/>
            <person name="Choisne N."/>
            <person name="Couloux A."/>
            <person name="Cournoyer B."/>
            <person name="Cruveiller S."/>
            <person name="Daubin V."/>
            <person name="Demange N."/>
            <person name="Francino M.P."/>
            <person name="Goltsman E."/>
            <person name="Huang Y."/>
            <person name="Kopp O.R."/>
            <person name="Labarre L."/>
            <person name="Lapidus A."/>
            <person name="Lavire C."/>
            <person name="Marechal J."/>
            <person name="Martinez M."/>
            <person name="Mastronunzio J.E."/>
            <person name="Mullin B.C."/>
            <person name="Niemann J."/>
            <person name="Pujic P."/>
            <person name="Rawnsley T."/>
            <person name="Rouy Z."/>
            <person name="Schenowitz C."/>
            <person name="Sellstedt A."/>
            <person name="Tavares F."/>
            <person name="Tomkins J.P."/>
            <person name="Vallenet D."/>
            <person name="Valverde C."/>
            <person name="Wall L.G."/>
            <person name="Wang Y."/>
            <person name="Medigue C."/>
            <person name="Benson D.R."/>
        </authorList>
    </citation>
    <scope>NUCLEOTIDE SEQUENCE [LARGE SCALE GENOMIC DNA]</scope>
    <source>
        <strain evidence="2">DSM 45986 / CECT 9034 / ACN14a</strain>
    </source>
</reference>
<dbReference type="PANTHER" id="PTHR43857:SF1">
    <property type="entry name" value="YJGH FAMILY PROTEIN"/>
    <property type="match status" value="1"/>
</dbReference>
<evidence type="ECO:0000313" key="2">
    <source>
        <dbReference type="Proteomes" id="UP000000657"/>
    </source>
</evidence>
<dbReference type="Gene3D" id="3.30.1330.40">
    <property type="entry name" value="RutC-like"/>
    <property type="match status" value="1"/>
</dbReference>
<dbReference type="Proteomes" id="UP000000657">
    <property type="component" value="Chromosome"/>
</dbReference>
<dbReference type="InterPro" id="IPR035959">
    <property type="entry name" value="RutC-like_sf"/>
</dbReference>
<dbReference type="AlphaFoldDB" id="Q0RB06"/>
<protein>
    <submittedName>
        <fullName evidence="1">Uncharacterized protein</fullName>
    </submittedName>
</protein>
<evidence type="ECO:0000313" key="1">
    <source>
        <dbReference type="EMBL" id="CAJ65382.1"/>
    </source>
</evidence>